<comment type="caution">
    <text evidence="8">The sequence shown here is derived from an EMBL/GenBank/DDBJ whole genome shotgun (WGS) entry which is preliminary data.</text>
</comment>
<dbReference type="EMBL" id="LUKE01000001">
    <property type="protein sequence ID" value="KYG66253.1"/>
    <property type="molecule type" value="Genomic_DNA"/>
</dbReference>
<dbReference type="InterPro" id="IPR016032">
    <property type="entry name" value="Sig_transdc_resp-reg_C-effctor"/>
</dbReference>
<keyword evidence="2" id="KW-0902">Two-component regulatory system</keyword>
<dbReference type="PANTHER" id="PTHR48111:SF40">
    <property type="entry name" value="PHOSPHATE REGULON TRANSCRIPTIONAL REGULATORY PROTEIN PHOB"/>
    <property type="match status" value="1"/>
</dbReference>
<dbReference type="SMART" id="SM00448">
    <property type="entry name" value="REC"/>
    <property type="match status" value="1"/>
</dbReference>
<evidence type="ECO:0000256" key="5">
    <source>
        <dbReference type="PROSITE-ProRule" id="PRU01091"/>
    </source>
</evidence>
<dbReference type="PANTHER" id="PTHR48111">
    <property type="entry name" value="REGULATOR OF RPOS"/>
    <property type="match status" value="1"/>
</dbReference>
<evidence type="ECO:0000256" key="3">
    <source>
        <dbReference type="ARBA" id="ARBA00023125"/>
    </source>
</evidence>
<organism evidence="8 9">
    <name type="scientific">Bdellovibrio bacteriovorus</name>
    <dbReference type="NCBI Taxonomy" id="959"/>
    <lineage>
        <taxon>Bacteria</taxon>
        <taxon>Pseudomonadati</taxon>
        <taxon>Bdellovibrionota</taxon>
        <taxon>Bdellovibrionia</taxon>
        <taxon>Bdellovibrionales</taxon>
        <taxon>Pseudobdellovibrionaceae</taxon>
        <taxon>Bdellovibrio</taxon>
    </lineage>
</organism>
<dbReference type="AlphaFoldDB" id="A0A150WP16"/>
<dbReference type="PROSITE" id="PS51755">
    <property type="entry name" value="OMPR_PHOB"/>
    <property type="match status" value="1"/>
</dbReference>
<dbReference type="CDD" id="cd17574">
    <property type="entry name" value="REC_OmpR"/>
    <property type="match status" value="1"/>
</dbReference>
<dbReference type="InterPro" id="IPR011006">
    <property type="entry name" value="CheY-like_superfamily"/>
</dbReference>
<dbReference type="GO" id="GO:0006355">
    <property type="term" value="P:regulation of DNA-templated transcription"/>
    <property type="evidence" value="ECO:0007669"/>
    <property type="project" value="InterPro"/>
</dbReference>
<reference evidence="8 9" key="1">
    <citation type="submission" date="2016-03" db="EMBL/GenBank/DDBJ databases">
        <authorList>
            <person name="Ploux O."/>
        </authorList>
    </citation>
    <scope>NUCLEOTIDE SEQUENCE [LARGE SCALE GENOMIC DNA]</scope>
    <source>
        <strain evidence="8 9">R0</strain>
    </source>
</reference>
<evidence type="ECO:0000256" key="2">
    <source>
        <dbReference type="ARBA" id="ARBA00023012"/>
    </source>
</evidence>
<dbReference type="OrthoDB" id="5291095at2"/>
<evidence type="ECO:0000256" key="4">
    <source>
        <dbReference type="PROSITE-ProRule" id="PRU00169"/>
    </source>
</evidence>
<evidence type="ECO:0000313" key="8">
    <source>
        <dbReference type="EMBL" id="KYG66253.1"/>
    </source>
</evidence>
<dbReference type="Pfam" id="PF00486">
    <property type="entry name" value="Trans_reg_C"/>
    <property type="match status" value="1"/>
</dbReference>
<dbReference type="InterPro" id="IPR039420">
    <property type="entry name" value="WalR-like"/>
</dbReference>
<dbReference type="GO" id="GO:0000976">
    <property type="term" value="F:transcription cis-regulatory region binding"/>
    <property type="evidence" value="ECO:0007669"/>
    <property type="project" value="TreeGrafter"/>
</dbReference>
<evidence type="ECO:0000259" key="7">
    <source>
        <dbReference type="PROSITE" id="PS51755"/>
    </source>
</evidence>
<dbReference type="Gene3D" id="1.10.10.10">
    <property type="entry name" value="Winged helix-like DNA-binding domain superfamily/Winged helix DNA-binding domain"/>
    <property type="match status" value="1"/>
</dbReference>
<feature type="domain" description="OmpR/PhoB-type" evidence="7">
    <location>
        <begin position="122"/>
        <end position="220"/>
    </location>
</feature>
<dbReference type="Gene3D" id="3.40.50.2300">
    <property type="match status" value="1"/>
</dbReference>
<dbReference type="RefSeq" id="WP_061833819.1">
    <property type="nucleotide sequence ID" value="NZ_LUKE01000001.1"/>
</dbReference>
<dbReference type="SUPFAM" id="SSF52172">
    <property type="entry name" value="CheY-like"/>
    <property type="match status" value="1"/>
</dbReference>
<name>A0A150WP16_BDEBC</name>
<dbReference type="SUPFAM" id="SSF46894">
    <property type="entry name" value="C-terminal effector domain of the bipartite response regulators"/>
    <property type="match status" value="1"/>
</dbReference>
<feature type="modified residue" description="4-aspartylphosphate" evidence="4">
    <location>
        <position position="52"/>
    </location>
</feature>
<feature type="domain" description="Response regulatory" evidence="6">
    <location>
        <begin position="3"/>
        <end position="116"/>
    </location>
</feature>
<dbReference type="GO" id="GO:0005829">
    <property type="term" value="C:cytosol"/>
    <property type="evidence" value="ECO:0007669"/>
    <property type="project" value="TreeGrafter"/>
</dbReference>
<keyword evidence="9" id="KW-1185">Reference proteome</keyword>
<keyword evidence="3 5" id="KW-0238">DNA-binding</keyword>
<dbReference type="GO" id="GO:0032993">
    <property type="term" value="C:protein-DNA complex"/>
    <property type="evidence" value="ECO:0007669"/>
    <property type="project" value="TreeGrafter"/>
</dbReference>
<dbReference type="PROSITE" id="PS50110">
    <property type="entry name" value="RESPONSE_REGULATORY"/>
    <property type="match status" value="1"/>
</dbReference>
<sequence length="224" mass="25478">MRKLLLVEDDVSLGTTLLERLQKDYEVAWAKTLAEAWSTFTKTRDFDLIVLDVGLPDGNGFELAEKIKKISPALFVFLTAQADAESRLRGFELGAEEYIPKPFHLKELLIRVKHVLEAHAPAKELVLESCTVNFATMSVQRKSGQIEYPPVTDIKILQMLVEKSPRVLSRDDIMNEIWGVDKNPSHRTIDNIIVRLRHLLGDEGEKHIRSVRGVGYQWATEETT</sequence>
<proteinExistence type="predicted"/>
<dbReference type="InterPro" id="IPR001789">
    <property type="entry name" value="Sig_transdc_resp-reg_receiver"/>
</dbReference>
<evidence type="ECO:0000256" key="1">
    <source>
        <dbReference type="ARBA" id="ARBA00022553"/>
    </source>
</evidence>
<dbReference type="InterPro" id="IPR036388">
    <property type="entry name" value="WH-like_DNA-bd_sf"/>
</dbReference>
<protein>
    <submittedName>
        <fullName evidence="8">DNA-binding response regulator</fullName>
    </submittedName>
</protein>
<dbReference type="GO" id="GO:0000156">
    <property type="term" value="F:phosphorelay response regulator activity"/>
    <property type="evidence" value="ECO:0007669"/>
    <property type="project" value="TreeGrafter"/>
</dbReference>
<gene>
    <name evidence="8" type="ORF">AZI86_04120</name>
</gene>
<evidence type="ECO:0000259" key="6">
    <source>
        <dbReference type="PROSITE" id="PS50110"/>
    </source>
</evidence>
<dbReference type="InterPro" id="IPR001867">
    <property type="entry name" value="OmpR/PhoB-type_DNA-bd"/>
</dbReference>
<evidence type="ECO:0000313" key="9">
    <source>
        <dbReference type="Proteomes" id="UP000075320"/>
    </source>
</evidence>
<keyword evidence="1 4" id="KW-0597">Phosphoprotein</keyword>
<dbReference type="Pfam" id="PF00072">
    <property type="entry name" value="Response_reg"/>
    <property type="match status" value="1"/>
</dbReference>
<dbReference type="Proteomes" id="UP000075320">
    <property type="component" value="Unassembled WGS sequence"/>
</dbReference>
<dbReference type="CDD" id="cd00383">
    <property type="entry name" value="trans_reg_C"/>
    <property type="match status" value="1"/>
</dbReference>
<feature type="DNA-binding region" description="OmpR/PhoB-type" evidence="5">
    <location>
        <begin position="122"/>
        <end position="220"/>
    </location>
</feature>
<accession>A0A150WP16</accession>
<dbReference type="SMART" id="SM00862">
    <property type="entry name" value="Trans_reg_C"/>
    <property type="match status" value="1"/>
</dbReference>